<dbReference type="EMBL" id="LNXV01000036">
    <property type="protein sequence ID" value="KTC76940.1"/>
    <property type="molecule type" value="Genomic_DNA"/>
</dbReference>
<dbReference type="InterPro" id="IPR007055">
    <property type="entry name" value="BON_dom"/>
</dbReference>
<dbReference type="OrthoDB" id="5638756at2"/>
<feature type="chain" id="PRO_5006911481" evidence="1">
    <location>
        <begin position="25"/>
        <end position="211"/>
    </location>
</feature>
<dbReference type="PROSITE" id="PS50914">
    <property type="entry name" value="BON"/>
    <property type="match status" value="2"/>
</dbReference>
<accession>A0A0W0S0G8</accession>
<dbReference type="Proteomes" id="UP000054742">
    <property type="component" value="Unassembled WGS sequence"/>
</dbReference>
<organism evidence="3 4">
    <name type="scientific">Legionella brunensis</name>
    <dbReference type="NCBI Taxonomy" id="29422"/>
    <lineage>
        <taxon>Bacteria</taxon>
        <taxon>Pseudomonadati</taxon>
        <taxon>Pseudomonadota</taxon>
        <taxon>Gammaproteobacteria</taxon>
        <taxon>Legionellales</taxon>
        <taxon>Legionellaceae</taxon>
        <taxon>Legionella</taxon>
    </lineage>
</organism>
<proteinExistence type="predicted"/>
<dbReference type="PANTHER" id="PTHR34606:SF15">
    <property type="entry name" value="BON DOMAIN-CONTAINING PROTEIN"/>
    <property type="match status" value="1"/>
</dbReference>
<dbReference type="PROSITE" id="PS51257">
    <property type="entry name" value="PROKAR_LIPOPROTEIN"/>
    <property type="match status" value="1"/>
</dbReference>
<evidence type="ECO:0000313" key="4">
    <source>
        <dbReference type="Proteomes" id="UP000054742"/>
    </source>
</evidence>
<feature type="domain" description="BON" evidence="2">
    <location>
        <begin position="54"/>
        <end position="123"/>
    </location>
</feature>
<keyword evidence="4" id="KW-1185">Reference proteome</keyword>
<dbReference type="RefSeq" id="WP_058442996.1">
    <property type="nucleotide sequence ID" value="NZ_CAAAHU010000014.1"/>
</dbReference>
<feature type="domain" description="BON" evidence="2">
    <location>
        <begin position="129"/>
        <end position="201"/>
    </location>
</feature>
<gene>
    <name evidence="3" type="ORF">Lbru_3047</name>
</gene>
<sequence length="211" mass="22040">MDRMIQLKAAAILLSSGLACSAFAAANTDTTTTAPAAIESTPNNQPAVNTTTSVTQSNDNTLLSLVQSSLEAYKDKVQATVSNGVVYLSGQLDSDTDYEKVVILAESTQGVGDINVDKLTVKGSDEPLNDSLLTAKIKGALIQEDIMGKDLPSWSVGVETKNGQVYLSGQVASAKEKQAILDVVKSVKGVGKINDKMEVSATDNAAETNAE</sequence>
<name>A0A0W0S0G8_9GAMM</name>
<feature type="signal peptide" evidence="1">
    <location>
        <begin position="1"/>
        <end position="24"/>
    </location>
</feature>
<reference evidence="3 4" key="1">
    <citation type="submission" date="2015-11" db="EMBL/GenBank/DDBJ databases">
        <title>Genomic analysis of 38 Legionella species identifies large and diverse effector repertoires.</title>
        <authorList>
            <person name="Burstein D."/>
            <person name="Amaro F."/>
            <person name="Zusman T."/>
            <person name="Lifshitz Z."/>
            <person name="Cohen O."/>
            <person name="Gilbert J.A."/>
            <person name="Pupko T."/>
            <person name="Shuman H.A."/>
            <person name="Segal G."/>
        </authorList>
    </citation>
    <scope>NUCLEOTIDE SEQUENCE [LARGE SCALE GENOMIC DNA]</scope>
    <source>
        <strain evidence="3 4">ATCC 43878</strain>
    </source>
</reference>
<dbReference type="Pfam" id="PF04972">
    <property type="entry name" value="BON"/>
    <property type="match status" value="2"/>
</dbReference>
<keyword evidence="1" id="KW-0732">Signal</keyword>
<dbReference type="STRING" id="29422.Lbru_3047"/>
<evidence type="ECO:0000259" key="2">
    <source>
        <dbReference type="PROSITE" id="PS50914"/>
    </source>
</evidence>
<comment type="caution">
    <text evidence="3">The sequence shown here is derived from an EMBL/GenBank/DDBJ whole genome shotgun (WGS) entry which is preliminary data.</text>
</comment>
<dbReference type="PATRIC" id="fig|29422.6.peg.3223"/>
<evidence type="ECO:0000256" key="1">
    <source>
        <dbReference type="SAM" id="SignalP"/>
    </source>
</evidence>
<dbReference type="InterPro" id="IPR051686">
    <property type="entry name" value="Lipoprotein_DolP"/>
</dbReference>
<protein>
    <submittedName>
        <fullName evidence="3">Osmotically inducible protein Y</fullName>
    </submittedName>
</protein>
<dbReference type="AlphaFoldDB" id="A0A0W0S0G8"/>
<dbReference type="PANTHER" id="PTHR34606">
    <property type="entry name" value="BON DOMAIN-CONTAINING PROTEIN"/>
    <property type="match status" value="1"/>
</dbReference>
<dbReference type="Gene3D" id="3.30.1340.30">
    <property type="match status" value="2"/>
</dbReference>
<evidence type="ECO:0000313" key="3">
    <source>
        <dbReference type="EMBL" id="KTC76940.1"/>
    </source>
</evidence>